<feature type="transmembrane region" description="Helical" evidence="6">
    <location>
        <begin position="12"/>
        <end position="30"/>
    </location>
</feature>
<accession>A0AA47JM61</accession>
<dbReference type="InterPro" id="IPR050638">
    <property type="entry name" value="AA-Vitamin_Transporters"/>
</dbReference>
<feature type="transmembrane region" description="Helical" evidence="6">
    <location>
        <begin position="45"/>
        <end position="63"/>
    </location>
</feature>
<dbReference type="InterPro" id="IPR000620">
    <property type="entry name" value="EamA_dom"/>
</dbReference>
<organism evidence="8 9">
    <name type="scientific">Vibrio parahaemolyticus</name>
    <dbReference type="NCBI Taxonomy" id="670"/>
    <lineage>
        <taxon>Bacteria</taxon>
        <taxon>Pseudomonadati</taxon>
        <taxon>Pseudomonadota</taxon>
        <taxon>Gammaproteobacteria</taxon>
        <taxon>Vibrionales</taxon>
        <taxon>Vibrionaceae</taxon>
        <taxon>Vibrio</taxon>
    </lineage>
</organism>
<dbReference type="GO" id="GO:0016020">
    <property type="term" value="C:membrane"/>
    <property type="evidence" value="ECO:0007669"/>
    <property type="project" value="UniProtKB-SubCell"/>
</dbReference>
<keyword evidence="3 6" id="KW-0812">Transmembrane</keyword>
<feature type="domain" description="EamA" evidence="7">
    <location>
        <begin position="12"/>
        <end position="144"/>
    </location>
</feature>
<gene>
    <name evidence="8" type="ORF">O1Q84_20380</name>
</gene>
<dbReference type="Pfam" id="PF00892">
    <property type="entry name" value="EamA"/>
    <property type="match status" value="2"/>
</dbReference>
<dbReference type="AlphaFoldDB" id="A0AA47JM61"/>
<evidence type="ECO:0000256" key="5">
    <source>
        <dbReference type="ARBA" id="ARBA00023136"/>
    </source>
</evidence>
<keyword evidence="4 6" id="KW-1133">Transmembrane helix</keyword>
<comment type="subcellular location">
    <subcellularLocation>
        <location evidence="1">Membrane</location>
        <topology evidence="1">Multi-pass membrane protein</topology>
    </subcellularLocation>
</comment>
<dbReference type="PROSITE" id="PS51257">
    <property type="entry name" value="PROKAR_LIPOPROTEIN"/>
    <property type="match status" value="1"/>
</dbReference>
<reference evidence="8" key="1">
    <citation type="submission" date="2022-12" db="EMBL/GenBank/DDBJ databases">
        <title>Vibrio parahaemolyticus become highly virulent by producing novel Tc toxins.</title>
        <authorList>
            <person name="Yang F."/>
            <person name="You Y."/>
            <person name="Lai Q."/>
            <person name="Xu L."/>
            <person name="Li F."/>
        </authorList>
    </citation>
    <scope>NUCLEOTIDE SEQUENCE</scope>
    <source>
        <strain evidence="8">Vp-HL-202005</strain>
    </source>
</reference>
<dbReference type="SUPFAM" id="SSF103481">
    <property type="entry name" value="Multidrug resistance efflux transporter EmrE"/>
    <property type="match status" value="2"/>
</dbReference>
<feature type="transmembrane region" description="Helical" evidence="6">
    <location>
        <begin position="277"/>
        <end position="293"/>
    </location>
</feature>
<evidence type="ECO:0000256" key="3">
    <source>
        <dbReference type="ARBA" id="ARBA00022692"/>
    </source>
</evidence>
<protein>
    <submittedName>
        <fullName evidence="8">DMT family transporter</fullName>
    </submittedName>
</protein>
<feature type="transmembrane region" description="Helical" evidence="6">
    <location>
        <begin position="125"/>
        <end position="144"/>
    </location>
</feature>
<dbReference type="RefSeq" id="WP_031428077.1">
    <property type="nucleotide sequence ID" value="NZ_CP034286.1"/>
</dbReference>
<feature type="transmembrane region" description="Helical" evidence="6">
    <location>
        <begin position="222"/>
        <end position="241"/>
    </location>
</feature>
<feature type="transmembrane region" description="Helical" evidence="6">
    <location>
        <begin position="253"/>
        <end position="271"/>
    </location>
</feature>
<comment type="similarity">
    <text evidence="2">Belongs to the EamA transporter family.</text>
</comment>
<evidence type="ECO:0000256" key="6">
    <source>
        <dbReference type="SAM" id="Phobius"/>
    </source>
</evidence>
<dbReference type="EMBL" id="CP114195">
    <property type="protein sequence ID" value="WAT93353.1"/>
    <property type="molecule type" value="Genomic_DNA"/>
</dbReference>
<dbReference type="PANTHER" id="PTHR32322">
    <property type="entry name" value="INNER MEMBRANE TRANSPORTER"/>
    <property type="match status" value="1"/>
</dbReference>
<proteinExistence type="inferred from homology"/>
<dbReference type="Proteomes" id="UP001156560">
    <property type="component" value="Chromosome 2"/>
</dbReference>
<sequence>MKSFEKRKLIKGFGYGALTVGCWGILNVTTHEALSSGFLPNDLTMLRYCVAGIICLPLMLINLRGVMQITNWLRATAFSLLAGPMYGWLVNKGMQLTPLSYASVMVPTFTMIITMAFLSAQGEKINKAQIGGIGVIVFGLYLLINRPLGAELQSSIGATLFLLAGLAWALFALLLKRWQVNLVSTIFMMNVISGIIYLPVYLRSAHSDLSALPIEQWITQTFVQSVLASIVVVFTFARAVNYLGATVSSTLPALIPLVSIFLASFWFGHVITDSEKFALAMISCGFVVCTVSKRNRQKVSRDSITRVWRGKA</sequence>
<evidence type="ECO:0000313" key="9">
    <source>
        <dbReference type="Proteomes" id="UP001156560"/>
    </source>
</evidence>
<evidence type="ECO:0000256" key="4">
    <source>
        <dbReference type="ARBA" id="ARBA00022989"/>
    </source>
</evidence>
<evidence type="ECO:0000313" key="8">
    <source>
        <dbReference type="EMBL" id="WAT93353.1"/>
    </source>
</evidence>
<feature type="domain" description="EamA" evidence="7">
    <location>
        <begin position="156"/>
        <end position="288"/>
    </location>
</feature>
<feature type="transmembrane region" description="Helical" evidence="6">
    <location>
        <begin position="101"/>
        <end position="118"/>
    </location>
</feature>
<name>A0AA47JM61_VIBPH</name>
<keyword evidence="5 6" id="KW-0472">Membrane</keyword>
<evidence type="ECO:0000259" key="7">
    <source>
        <dbReference type="Pfam" id="PF00892"/>
    </source>
</evidence>
<dbReference type="InterPro" id="IPR037185">
    <property type="entry name" value="EmrE-like"/>
</dbReference>
<feature type="transmembrane region" description="Helical" evidence="6">
    <location>
        <begin position="156"/>
        <end position="175"/>
    </location>
</feature>
<evidence type="ECO:0000256" key="2">
    <source>
        <dbReference type="ARBA" id="ARBA00007362"/>
    </source>
</evidence>
<evidence type="ECO:0000256" key="1">
    <source>
        <dbReference type="ARBA" id="ARBA00004141"/>
    </source>
</evidence>
<feature type="transmembrane region" description="Helical" evidence="6">
    <location>
        <begin position="182"/>
        <end position="202"/>
    </location>
</feature>
<feature type="transmembrane region" description="Helical" evidence="6">
    <location>
        <begin position="72"/>
        <end position="89"/>
    </location>
</feature>
<dbReference type="PANTHER" id="PTHR32322:SF2">
    <property type="entry name" value="EAMA DOMAIN-CONTAINING PROTEIN"/>
    <property type="match status" value="1"/>
</dbReference>